<organism evidence="4 5">
    <name type="scientific">[Torrubiella] hemipterigena</name>
    <dbReference type="NCBI Taxonomy" id="1531966"/>
    <lineage>
        <taxon>Eukaryota</taxon>
        <taxon>Fungi</taxon>
        <taxon>Dikarya</taxon>
        <taxon>Ascomycota</taxon>
        <taxon>Pezizomycotina</taxon>
        <taxon>Sordariomycetes</taxon>
        <taxon>Hypocreomycetidae</taxon>
        <taxon>Hypocreales</taxon>
        <taxon>Clavicipitaceae</taxon>
        <taxon>Clavicipitaceae incertae sedis</taxon>
        <taxon>'Torrubiella' clade</taxon>
    </lineage>
</organism>
<evidence type="ECO:0008006" key="6">
    <source>
        <dbReference type="Google" id="ProtNLM"/>
    </source>
</evidence>
<keyword evidence="2" id="KW-0808">Transferase</keyword>
<dbReference type="HOGENOM" id="CLU_060091_0_0_1"/>
<evidence type="ECO:0000313" key="5">
    <source>
        <dbReference type="Proteomes" id="UP000039046"/>
    </source>
</evidence>
<dbReference type="AlphaFoldDB" id="A0A0A1TPU8"/>
<dbReference type="Pfam" id="PF02522">
    <property type="entry name" value="Antibiotic_NAT"/>
    <property type="match status" value="1"/>
</dbReference>
<evidence type="ECO:0000256" key="1">
    <source>
        <dbReference type="ARBA" id="ARBA00006383"/>
    </source>
</evidence>
<name>A0A0A1TPU8_9HYPO</name>
<keyword evidence="5" id="KW-1185">Reference proteome</keyword>
<sequence>MEPPKGTLCTKSTLVTAFTNSGLAAGDTVLLHSSLSKIGWVCGGAEAVILALLEVLGPEGTLVVPTHSSDNSDPAKWEQPPVPKEWWDTIRQNTPVFNPKTTRTRGMGAIAELARTFPGVLRSDHPQTSFAAIGPRAKCITDGHQLDSMLGENSPLARLEELNAKIVLLGVGFDVCTMMHLAEYRLETTPREQNSFAFEVDGQHVWKTVEDAVVDNEDFEAIGKEFVAATGLYPSKVGDASCYVVSAKELVVFTETWMKAHRRNTDLQTSN</sequence>
<dbReference type="PANTHER" id="PTHR11104">
    <property type="entry name" value="AMINOGLYCOSIDE N3-ACETYLTRANSFERASE"/>
    <property type="match status" value="1"/>
</dbReference>
<keyword evidence="3" id="KW-0012">Acyltransferase</keyword>
<comment type="similarity">
    <text evidence="1">Belongs to the antibiotic N-acetyltransferase family.</text>
</comment>
<evidence type="ECO:0000256" key="2">
    <source>
        <dbReference type="ARBA" id="ARBA00022679"/>
    </source>
</evidence>
<dbReference type="PANTHER" id="PTHR11104:SF0">
    <property type="entry name" value="SPBETA PROPHAGE-DERIVED AMINOGLYCOSIDE N(3')-ACETYLTRANSFERASE-LIKE PROTEIN YOKD"/>
    <property type="match status" value="1"/>
</dbReference>
<reference evidence="4 5" key="1">
    <citation type="journal article" date="2015" name="Genome Announc.">
        <title>Draft Genome Sequence and Gene Annotation of the Entomopathogenic Fungus Verticillium hemipterigenum.</title>
        <authorList>
            <person name="Horn F."/>
            <person name="Habel A."/>
            <person name="Scharf D.H."/>
            <person name="Dworschak J."/>
            <person name="Brakhage A.A."/>
            <person name="Guthke R."/>
            <person name="Hertweck C."/>
            <person name="Linde J."/>
        </authorList>
    </citation>
    <scope>NUCLEOTIDE SEQUENCE [LARGE SCALE GENOMIC DNA]</scope>
</reference>
<dbReference type="EMBL" id="CDHN01000005">
    <property type="protein sequence ID" value="CEJ92897.1"/>
    <property type="molecule type" value="Genomic_DNA"/>
</dbReference>
<dbReference type="InterPro" id="IPR003679">
    <property type="entry name" value="Amioglycoside_AcTrfase"/>
</dbReference>
<dbReference type="GO" id="GO:0046677">
    <property type="term" value="P:response to antibiotic"/>
    <property type="evidence" value="ECO:0007669"/>
    <property type="project" value="InterPro"/>
</dbReference>
<protein>
    <recommendedName>
        <fullName evidence="6">Aminoglycoside N(3)-acetyltransferase</fullName>
    </recommendedName>
</protein>
<dbReference type="SUPFAM" id="SSF110710">
    <property type="entry name" value="TTHA0583/YokD-like"/>
    <property type="match status" value="1"/>
</dbReference>
<accession>A0A0A1TPU8</accession>
<proteinExistence type="inferred from homology"/>
<dbReference type="GO" id="GO:0008080">
    <property type="term" value="F:N-acetyltransferase activity"/>
    <property type="evidence" value="ECO:0007669"/>
    <property type="project" value="InterPro"/>
</dbReference>
<evidence type="ECO:0000256" key="3">
    <source>
        <dbReference type="ARBA" id="ARBA00023315"/>
    </source>
</evidence>
<dbReference type="OrthoDB" id="9987540at2759"/>
<dbReference type="InterPro" id="IPR028345">
    <property type="entry name" value="Antibiotic_NAT-like"/>
</dbReference>
<dbReference type="Proteomes" id="UP000039046">
    <property type="component" value="Unassembled WGS sequence"/>
</dbReference>
<gene>
    <name evidence="4" type="ORF">VHEMI08524</name>
</gene>
<evidence type="ECO:0000313" key="4">
    <source>
        <dbReference type="EMBL" id="CEJ92897.1"/>
    </source>
</evidence>